<keyword evidence="8" id="KW-1185">Reference proteome</keyword>
<evidence type="ECO:0000259" key="7">
    <source>
        <dbReference type="Pfam" id="PF08100"/>
    </source>
</evidence>
<organism evidence="8 9">
    <name type="scientific">Coffea arabica</name>
    <name type="common">Arabian coffee</name>
    <dbReference type="NCBI Taxonomy" id="13443"/>
    <lineage>
        <taxon>Eukaryota</taxon>
        <taxon>Viridiplantae</taxon>
        <taxon>Streptophyta</taxon>
        <taxon>Embryophyta</taxon>
        <taxon>Tracheophyta</taxon>
        <taxon>Spermatophyta</taxon>
        <taxon>Magnoliopsida</taxon>
        <taxon>eudicotyledons</taxon>
        <taxon>Gunneridae</taxon>
        <taxon>Pentapetalae</taxon>
        <taxon>asterids</taxon>
        <taxon>lamiids</taxon>
        <taxon>Gentianales</taxon>
        <taxon>Rubiaceae</taxon>
        <taxon>Ixoroideae</taxon>
        <taxon>Gardenieae complex</taxon>
        <taxon>Bertiereae - Coffeeae clade</taxon>
        <taxon>Coffeeae</taxon>
        <taxon>Coffea</taxon>
    </lineage>
</organism>
<dbReference type="CDD" id="cd02440">
    <property type="entry name" value="AdoMet_MTases"/>
    <property type="match status" value="1"/>
</dbReference>
<sequence>MEREKRDKETMDTSDEGSKLLHGQAKIWKHLFGFVDSMALKCAVELQIADIIHFHGRPLSLSEISSNITNSSSPNIPYLARIMRLLVRNKIFTSSEVRPGHGGDAPSTILYDLTPASHWLLNNNNQLSLAPFILMENHPWLLSPWHQLSACVREGGIAFQKSHGKEIWDFASQNPEFNMIFNDGMECTGKITVQAVLSGLKSANWDGVESLVDVGGGIGATIAEIVKAYPHIKGINFDLPHVVATAPKYDGVSHVGGDMFDAIPSAQAIFMKWIMHDWDDEDCVKILKNCRRAIPEKTGKIFIVDVVLKPEGDGLFDSVRMKLDLVMIAHTSGGKERTEPEWKILLQKGGFPRYNISEIPACLSVIEAYPE</sequence>
<dbReference type="InterPro" id="IPR001077">
    <property type="entry name" value="COMT_C"/>
</dbReference>
<dbReference type="OrthoDB" id="1606438at2759"/>
<dbReference type="PIRSF" id="PIRSF005739">
    <property type="entry name" value="O-mtase"/>
    <property type="match status" value="1"/>
</dbReference>
<dbReference type="AlphaFoldDB" id="A0A6P6TNJ1"/>
<dbReference type="GO" id="GO:0032259">
    <property type="term" value="P:methylation"/>
    <property type="evidence" value="ECO:0007669"/>
    <property type="project" value="UniProtKB-KW"/>
</dbReference>
<gene>
    <name evidence="9" type="primary">LOC113703039</name>
</gene>
<dbReference type="SUPFAM" id="SSF53335">
    <property type="entry name" value="S-adenosyl-L-methionine-dependent methyltransferases"/>
    <property type="match status" value="1"/>
</dbReference>
<dbReference type="InterPro" id="IPR036390">
    <property type="entry name" value="WH_DNA-bd_sf"/>
</dbReference>
<evidence type="ECO:0000256" key="3">
    <source>
        <dbReference type="ARBA" id="ARBA00022691"/>
    </source>
</evidence>
<accession>A0A6P6TNJ1</accession>
<dbReference type="PANTHER" id="PTHR11746">
    <property type="entry name" value="O-METHYLTRANSFERASE"/>
    <property type="match status" value="1"/>
</dbReference>
<keyword evidence="1" id="KW-0489">Methyltransferase</keyword>
<feature type="domain" description="O-methyltransferase C-terminal" evidence="6">
    <location>
        <begin position="145"/>
        <end position="351"/>
    </location>
</feature>
<reference evidence="9" key="2">
    <citation type="submission" date="2025-08" db="UniProtKB">
        <authorList>
            <consortium name="RefSeq"/>
        </authorList>
    </citation>
    <scope>IDENTIFICATION</scope>
    <source>
        <tissue evidence="9">Leaves</tissue>
    </source>
</reference>
<dbReference type="Pfam" id="PF08100">
    <property type="entry name" value="Dimerisation"/>
    <property type="match status" value="1"/>
</dbReference>
<dbReference type="InterPro" id="IPR012967">
    <property type="entry name" value="COMT_dimerisation"/>
</dbReference>
<evidence type="ECO:0000256" key="4">
    <source>
        <dbReference type="ARBA" id="ARBA00034481"/>
    </source>
</evidence>
<evidence type="ECO:0000313" key="9">
    <source>
        <dbReference type="RefSeq" id="XP_027080053.2"/>
    </source>
</evidence>
<name>A0A6P6TNJ1_COFAR</name>
<dbReference type="RefSeq" id="XP_027080053.2">
    <property type="nucleotide sequence ID" value="XM_027224252.2"/>
</dbReference>
<feature type="active site" description="Proton acceptor" evidence="5">
    <location>
        <position position="276"/>
    </location>
</feature>
<evidence type="ECO:0000256" key="2">
    <source>
        <dbReference type="ARBA" id="ARBA00022679"/>
    </source>
</evidence>
<reference evidence="8" key="1">
    <citation type="journal article" date="2025" name="Foods">
        <title>Unveiling the Microbial Signatures of Arabica Coffee Cherries: Insights into Ripeness Specific Diversity, Functional Traits, and Implications for Quality and Safety.</title>
        <authorList>
            <consortium name="RefSeq"/>
            <person name="Tenea G.N."/>
            <person name="Cifuentes V."/>
            <person name="Reyes P."/>
            <person name="Cevallos-Vallejos M."/>
        </authorList>
    </citation>
    <scope>NUCLEOTIDE SEQUENCE [LARGE SCALE GENOMIC DNA]</scope>
</reference>
<dbReference type="Gene3D" id="1.10.10.10">
    <property type="entry name" value="Winged helix-like DNA-binding domain superfamily/Winged helix DNA-binding domain"/>
    <property type="match status" value="1"/>
</dbReference>
<dbReference type="GO" id="GO:0008171">
    <property type="term" value="F:O-methyltransferase activity"/>
    <property type="evidence" value="ECO:0007669"/>
    <property type="project" value="InterPro"/>
</dbReference>
<comment type="similarity">
    <text evidence="4">Belongs to the class I-like SAM-binding methyltransferase superfamily. Cation-independent O-methyltransferase family. COMT subfamily.</text>
</comment>
<dbReference type="GeneID" id="113703039"/>
<feature type="domain" description="O-methyltransferase dimerisation" evidence="7">
    <location>
        <begin position="28"/>
        <end position="122"/>
    </location>
</feature>
<dbReference type="Gene3D" id="3.40.50.150">
    <property type="entry name" value="Vaccinia Virus protein VP39"/>
    <property type="match status" value="1"/>
</dbReference>
<dbReference type="GO" id="GO:0046983">
    <property type="term" value="F:protein dimerization activity"/>
    <property type="evidence" value="ECO:0007669"/>
    <property type="project" value="InterPro"/>
</dbReference>
<dbReference type="Proteomes" id="UP001652660">
    <property type="component" value="Chromosome 8e"/>
</dbReference>
<dbReference type="InterPro" id="IPR036388">
    <property type="entry name" value="WH-like_DNA-bd_sf"/>
</dbReference>
<evidence type="ECO:0000256" key="1">
    <source>
        <dbReference type="ARBA" id="ARBA00022603"/>
    </source>
</evidence>
<protein>
    <submittedName>
        <fullName evidence="9">Xanthohumol 4-O-methyltransferase-like</fullName>
    </submittedName>
</protein>
<evidence type="ECO:0000259" key="6">
    <source>
        <dbReference type="Pfam" id="PF00891"/>
    </source>
</evidence>
<dbReference type="InterPro" id="IPR016461">
    <property type="entry name" value="COMT-like"/>
</dbReference>
<dbReference type="InterPro" id="IPR029063">
    <property type="entry name" value="SAM-dependent_MTases_sf"/>
</dbReference>
<dbReference type="PROSITE" id="PS51683">
    <property type="entry name" value="SAM_OMT_II"/>
    <property type="match status" value="1"/>
</dbReference>
<proteinExistence type="inferred from homology"/>
<evidence type="ECO:0000256" key="5">
    <source>
        <dbReference type="PIRSR" id="PIRSR005739-1"/>
    </source>
</evidence>
<keyword evidence="2" id="KW-0808">Transferase</keyword>
<evidence type="ECO:0000313" key="8">
    <source>
        <dbReference type="Proteomes" id="UP001652660"/>
    </source>
</evidence>
<dbReference type="Pfam" id="PF00891">
    <property type="entry name" value="Methyltransf_2"/>
    <property type="match status" value="1"/>
</dbReference>
<dbReference type="SUPFAM" id="SSF46785">
    <property type="entry name" value="Winged helix' DNA-binding domain"/>
    <property type="match status" value="1"/>
</dbReference>
<keyword evidence="3" id="KW-0949">S-adenosyl-L-methionine</keyword>